<evidence type="ECO:0000313" key="1">
    <source>
        <dbReference type="EMBL" id="CAB4616174.1"/>
    </source>
</evidence>
<gene>
    <name evidence="1" type="ORF">UFOPK1835_01418</name>
</gene>
<reference evidence="1" key="1">
    <citation type="submission" date="2020-05" db="EMBL/GenBank/DDBJ databases">
        <authorList>
            <person name="Chiriac C."/>
            <person name="Salcher M."/>
            <person name="Ghai R."/>
            <person name="Kavagutti S V."/>
        </authorList>
    </citation>
    <scope>NUCLEOTIDE SEQUENCE</scope>
</reference>
<organism evidence="1">
    <name type="scientific">freshwater metagenome</name>
    <dbReference type="NCBI Taxonomy" id="449393"/>
    <lineage>
        <taxon>unclassified sequences</taxon>
        <taxon>metagenomes</taxon>
        <taxon>ecological metagenomes</taxon>
    </lineage>
</organism>
<protein>
    <submittedName>
        <fullName evidence="1">Unannotated protein</fullName>
    </submittedName>
</protein>
<name>A0A6J6HY93_9ZZZZ</name>
<sequence>MVAEVPAVPAVKAIETDPFPAVAINPVGAPGRTLGVAVEAPDGRLGPAAVIARNRIEYEVPFTRPVTVTGAVVRAGTEATHAPEPIWYS</sequence>
<accession>A0A6J6HY93</accession>
<dbReference type="AlphaFoldDB" id="A0A6J6HY93"/>
<dbReference type="EMBL" id="CAEZUP010000064">
    <property type="protein sequence ID" value="CAB4616174.1"/>
    <property type="molecule type" value="Genomic_DNA"/>
</dbReference>
<proteinExistence type="predicted"/>